<evidence type="ECO:0000313" key="2">
    <source>
        <dbReference type="EMBL" id="QMS84910.1"/>
    </source>
</evidence>
<dbReference type="InterPro" id="IPR036527">
    <property type="entry name" value="SCP2_sterol-bd_dom_sf"/>
</dbReference>
<dbReference type="EMBL" id="CP048914">
    <property type="protein sequence ID" value="QMS84910.1"/>
    <property type="molecule type" value="Genomic_DNA"/>
</dbReference>
<dbReference type="PANTHER" id="PTHR43734">
    <property type="entry name" value="PHYTOENE DESATURASE"/>
    <property type="match status" value="1"/>
</dbReference>
<dbReference type="Proteomes" id="UP000514720">
    <property type="component" value="Chromosome"/>
</dbReference>
<keyword evidence="1" id="KW-0472">Membrane</keyword>
<dbReference type="Pfam" id="PF13450">
    <property type="entry name" value="NAD_binding_8"/>
    <property type="match status" value="1"/>
</dbReference>
<dbReference type="PANTHER" id="PTHR43734:SF1">
    <property type="entry name" value="PHYTOENE DESATURASE"/>
    <property type="match status" value="1"/>
</dbReference>
<dbReference type="InterPro" id="IPR036188">
    <property type="entry name" value="FAD/NAD-bd_sf"/>
</dbReference>
<evidence type="ECO:0000256" key="1">
    <source>
        <dbReference type="SAM" id="Phobius"/>
    </source>
</evidence>
<evidence type="ECO:0000313" key="3">
    <source>
        <dbReference type="Proteomes" id="UP000514720"/>
    </source>
</evidence>
<keyword evidence="1" id="KW-1133">Transmembrane helix</keyword>
<dbReference type="RefSeq" id="WP_258878532.1">
    <property type="nucleotide sequence ID" value="NZ_CP048914.1"/>
</dbReference>
<dbReference type="Gene3D" id="3.90.660.50">
    <property type="match status" value="1"/>
</dbReference>
<keyword evidence="1" id="KW-0812">Transmembrane</keyword>
<feature type="transmembrane region" description="Helical" evidence="1">
    <location>
        <begin position="719"/>
        <end position="741"/>
    </location>
</feature>
<gene>
    <name evidence="2" type="ORF">G4Z02_03790</name>
</gene>
<proteinExistence type="predicted"/>
<accession>A0A7L7KQ40</accession>
<dbReference type="AlphaFoldDB" id="A0A7L7KQ40"/>
<organism evidence="2 3">
    <name type="scientific">Candidatus Xianfuyuplasma coldseepsis</name>
    <dbReference type="NCBI Taxonomy" id="2782163"/>
    <lineage>
        <taxon>Bacteria</taxon>
        <taxon>Bacillati</taxon>
        <taxon>Mycoplasmatota</taxon>
        <taxon>Mollicutes</taxon>
        <taxon>Candidatus Izemoplasmatales</taxon>
        <taxon>Candidatus Izemoplasmataceae</taxon>
        <taxon>Candidatus Xianfuyuplasma</taxon>
    </lineage>
</organism>
<feature type="transmembrane region" description="Helical" evidence="1">
    <location>
        <begin position="656"/>
        <end position="674"/>
    </location>
</feature>
<sequence length="777" mass="90820">MEKYDVVIIGGGLGSLTTATYLSKRLRNVAVFEQQKDRKLESYSKRFRDSENSNFKYTFHHHDMGGVHRGDLFYEYLKQCGIANKFEFYDNFHTMIVTRDRQLVRRPNNMKDFKTYLVRRYPKQRDEIHRLFTDIMAHYKDFRVQKQARLINAEFTLSSVLIEWGDLSLRDVLEKYISDERVIDEFTLTYNSVGLQPEDINAYHYFIKWFDTFIDGNHFITTSYDQIVQTLTTEISKTREKIFMNRSIKDVIIKNDKIVKVIDDDDNVIEARHFIINMRTDEFVDRYAPKRLDIKEKFLSMYPKIEVELFVNQAYIGLNCAPEEIDMFDSQYIFSEVEDDAVRILSIINYKAYDDKACPDGKTALLVEFVDDNTPRKTKLEEVVSQLLAYFPKAKDHITLQRIGAKIPYMSSLASPEYWEGKTINDLFEIDDYSDINPFPNAYFIGSWMKPEAGITGIIQTGVEYGDIIDDLIYHGEDDDYFINHDELMNIINHQFIPNSLGKVEKNIQFFIGKDSYYIRTKGAHQRLYKGVSDISDIIIIATNETLYDLSVGNTTLDKAISNGTLEYVGSEEFLNEVMEAFDMGIEITKPITYQYVQGKWGNIIFLVQMALLLISNLLANYHYNVIIGPVTLALFGGTVYFKYRMVHKISVFEYFVLGLYFILSVLSIFIPYINEMKDAKYTLGIFSIYLLGTWLINRPLAYSYIRHDYRTDYTRTKLFVKMSGGLTFIWGMTFFVILIMDITLIRSYASLAYYMIPLSFYLSIFYPSSYITGYID</sequence>
<dbReference type="Gene3D" id="3.50.50.60">
    <property type="entry name" value="FAD/NAD(P)-binding domain"/>
    <property type="match status" value="1"/>
</dbReference>
<name>A0A7L7KQ40_9MOLU</name>
<dbReference type="SUPFAM" id="SSF51905">
    <property type="entry name" value="FAD/NAD(P)-binding domain"/>
    <property type="match status" value="1"/>
</dbReference>
<dbReference type="SUPFAM" id="SSF55718">
    <property type="entry name" value="SCP-like"/>
    <property type="match status" value="1"/>
</dbReference>
<dbReference type="Gene3D" id="3.30.1050.10">
    <property type="entry name" value="SCP2 sterol-binding domain"/>
    <property type="match status" value="1"/>
</dbReference>
<feature type="transmembrane region" description="Helical" evidence="1">
    <location>
        <begin position="626"/>
        <end position="644"/>
    </location>
</feature>
<dbReference type="KEGG" id="xcl:G4Z02_03790"/>
<feature type="transmembrane region" description="Helical" evidence="1">
    <location>
        <begin position="680"/>
        <end position="698"/>
    </location>
</feature>
<keyword evidence="3" id="KW-1185">Reference proteome</keyword>
<protein>
    <submittedName>
        <fullName evidence="2">NAD(P)-binding protein</fullName>
    </submittedName>
</protein>
<reference evidence="2 3" key="1">
    <citation type="submission" date="2020-02" db="EMBL/GenBank/DDBJ databases">
        <authorList>
            <person name="Zheng R.K."/>
            <person name="Sun C.M."/>
        </authorList>
    </citation>
    <scope>NUCLEOTIDE SEQUENCE [LARGE SCALE GENOMIC DNA]</scope>
    <source>
        <strain evidence="3">zrk13</strain>
    </source>
</reference>
<feature type="transmembrane region" description="Helical" evidence="1">
    <location>
        <begin position="753"/>
        <end position="776"/>
    </location>
</feature>